<sequence>MPSNVEKEFVKLGKPYARGGPASKRKKKATSKKPFRAPALKQTQISLSPAAKKDKTRKSTDHFLPVSDDESDPQGASNQSYKNVSATETAETQSPRALNKKSAEHKSRMHQSRINFEPGGERFISTDPIDSEEEEFRVRVTSTGHSSSGGDSDAAQQQIDEKRRSRIPMPIQTPKRIVIDSDSEEDLVTPLRRRKRFMPTDSAPIIPADSEELIGTCSPVHARRSSQIVEAQVEARDLDHKLIKTTKIREGNKKRNAFRDNLERLRRKKAGLPSASESDYGDEEQESVEPDVKDWIVEDDVDRRQFLDELPTEFQQPRQPMEQFKIAIQWEILDLLLPQGGLAPDAYFKPAIEWLRDRTSGKSQAAISSIWRRPFVKALQRGPDLNAIETGNLGFFCDACGRTNRVATYVVKFEGSRYDRMTLEDLDTDASSSEDDLDVDENAASDVEVERARKERILRAEWNLGINCYERTCVAHELFHVRKHLREEIYAKLKYLGLFTAAKKVERSILTKSRRIELANQVTEELDQVRFQQRLWSRYKATIEKNEEYIVDPNAGRKKSRYG</sequence>
<feature type="compositionally biased region" description="Polar residues" evidence="1">
    <location>
        <begin position="74"/>
        <end position="96"/>
    </location>
</feature>
<dbReference type="InterPro" id="IPR025451">
    <property type="entry name" value="DUF4211"/>
</dbReference>
<feature type="domain" description="DUF4211" evidence="2">
    <location>
        <begin position="294"/>
        <end position="423"/>
    </location>
</feature>
<accession>R4X723</accession>
<keyword evidence="4" id="KW-1185">Reference proteome</keyword>
<gene>
    <name evidence="3" type="ORF">TAPDE_000717</name>
</gene>
<feature type="region of interest" description="Disordered" evidence="1">
    <location>
        <begin position="1"/>
        <end position="182"/>
    </location>
</feature>
<feature type="compositionally biased region" description="Low complexity" evidence="1">
    <location>
        <begin position="146"/>
        <end position="158"/>
    </location>
</feature>
<feature type="compositionally biased region" description="Basic and acidic residues" evidence="1">
    <location>
        <begin position="51"/>
        <end position="61"/>
    </location>
</feature>
<comment type="caution">
    <text evidence="3">The sequence shown here is derived from an EMBL/GenBank/DDBJ whole genome shotgun (WGS) entry which is preliminary data.</text>
</comment>
<dbReference type="AlphaFoldDB" id="R4X723"/>
<dbReference type="EMBL" id="CAHR02000023">
    <property type="protein sequence ID" value="CCG81036.1"/>
    <property type="molecule type" value="Genomic_DNA"/>
</dbReference>
<feature type="compositionally biased region" description="Acidic residues" evidence="1">
    <location>
        <begin position="279"/>
        <end position="289"/>
    </location>
</feature>
<proteinExistence type="predicted"/>
<dbReference type="Pfam" id="PF13926">
    <property type="entry name" value="DUF4211"/>
    <property type="match status" value="1"/>
</dbReference>
<dbReference type="Proteomes" id="UP000013776">
    <property type="component" value="Unassembled WGS sequence"/>
</dbReference>
<protein>
    <recommendedName>
        <fullName evidence="2">DUF4211 domain-containing protein</fullName>
    </recommendedName>
</protein>
<evidence type="ECO:0000259" key="2">
    <source>
        <dbReference type="Pfam" id="PF13926"/>
    </source>
</evidence>
<feature type="compositionally biased region" description="Basic residues" evidence="1">
    <location>
        <begin position="23"/>
        <end position="35"/>
    </location>
</feature>
<dbReference type="OrthoDB" id="21499at2759"/>
<organism evidence="3 4">
    <name type="scientific">Taphrina deformans (strain PYCC 5710 / ATCC 11124 / CBS 356.35 / IMI 108563 / JCM 9778 / NBRC 8474)</name>
    <name type="common">Peach leaf curl fungus</name>
    <name type="synonym">Lalaria deformans</name>
    <dbReference type="NCBI Taxonomy" id="1097556"/>
    <lineage>
        <taxon>Eukaryota</taxon>
        <taxon>Fungi</taxon>
        <taxon>Dikarya</taxon>
        <taxon>Ascomycota</taxon>
        <taxon>Taphrinomycotina</taxon>
        <taxon>Taphrinomycetes</taxon>
        <taxon>Taphrinales</taxon>
        <taxon>Taphrinaceae</taxon>
        <taxon>Taphrina</taxon>
    </lineage>
</organism>
<evidence type="ECO:0000313" key="4">
    <source>
        <dbReference type="Proteomes" id="UP000013776"/>
    </source>
</evidence>
<evidence type="ECO:0000313" key="3">
    <source>
        <dbReference type="EMBL" id="CCG81036.1"/>
    </source>
</evidence>
<dbReference type="VEuPathDB" id="FungiDB:TAPDE_000717"/>
<dbReference type="STRING" id="1097556.R4X723"/>
<name>R4X723_TAPDE</name>
<feature type="compositionally biased region" description="Basic and acidic residues" evidence="1">
    <location>
        <begin position="1"/>
        <end position="11"/>
    </location>
</feature>
<dbReference type="eggNOG" id="ENOG502S7B9">
    <property type="taxonomic scope" value="Eukaryota"/>
</dbReference>
<feature type="region of interest" description="Disordered" evidence="1">
    <location>
        <begin position="268"/>
        <end position="289"/>
    </location>
</feature>
<evidence type="ECO:0000256" key="1">
    <source>
        <dbReference type="SAM" id="MobiDB-lite"/>
    </source>
</evidence>
<reference evidence="3 4" key="1">
    <citation type="journal article" date="2013" name="MBio">
        <title>Genome sequencing of the plant pathogen Taphrina deformans, the causal agent of peach leaf curl.</title>
        <authorList>
            <person name="Cisse O.H."/>
            <person name="Almeida J.M.G.C.F."/>
            <person name="Fonseca A."/>
            <person name="Kumar A.A."/>
            <person name="Salojaervi J."/>
            <person name="Overmyer K."/>
            <person name="Hauser P.M."/>
            <person name="Pagni M."/>
        </authorList>
    </citation>
    <scope>NUCLEOTIDE SEQUENCE [LARGE SCALE GENOMIC DNA]</scope>
    <source>
        <strain evidence="4">PYCC 5710 / ATCC 11124 / CBS 356.35 / IMI 108563 / JCM 9778 / NBRC 8474</strain>
    </source>
</reference>